<feature type="transmembrane region" description="Helical" evidence="1">
    <location>
        <begin position="341"/>
        <end position="361"/>
    </location>
</feature>
<reference evidence="2 3" key="1">
    <citation type="submission" date="2019-02" db="EMBL/GenBank/DDBJ databases">
        <title>Draft genome sequence of Amycolatopsis sp. 8-3EHSu isolated from roots of Suaeda maritima.</title>
        <authorList>
            <person name="Duangmal K."/>
            <person name="Chantavorakit T."/>
        </authorList>
    </citation>
    <scope>NUCLEOTIDE SEQUENCE [LARGE SCALE GENOMIC DNA]</scope>
    <source>
        <strain evidence="2 3">8-3EHSu</strain>
    </source>
</reference>
<feature type="transmembrane region" description="Helical" evidence="1">
    <location>
        <begin position="506"/>
        <end position="528"/>
    </location>
</feature>
<dbReference type="OrthoDB" id="5141811at2"/>
<proteinExistence type="predicted"/>
<dbReference type="AlphaFoldDB" id="A0A4Q7J3H2"/>
<evidence type="ECO:0000313" key="2">
    <source>
        <dbReference type="EMBL" id="RZQ62051.1"/>
    </source>
</evidence>
<sequence>MTGVLQLLAGVATVVVPGLALLLAAGVRDKVWLAGLTAPASVGVYALTGVASGVPGLPFGPWLALGVAVVVVAVVGVVAWLLRRRGLGLPPEPAEPDHSFLPALSPGISKAAKLGGAAMVLLALVLAFEPWRRGMGGWSTYPQEHDSIVHTLLAGYITHTGNAAPWELLPLDMLTGQPVAYYPSGLPITVALSGELAGGPIVGYNVIVALMLGPVFVLGCAALTAAVLRRLRFGPEWTIVGGGVAAIVAAGLFRPGFNMMHVGGIAPNAVALALTPGVLAAIFTIGRGQWARALVLGIAVAGTFSVHPSVAVSIGASAVVYLVVEAFTKQGRATLRGQWPVLAGAAVAAGLAGLGALLGAATQANRTGNFPADIGPLPLGEAVGTNIMMSFGEAVAGRQVTAELTAAVLVLAGAIAVFMTRRAWGALALWSFWMLISIVFRMNPNGIVGNTLGGFFYKSYVRIQSHVSLFVPLMITIAVLFTVAGVARFLATREERFGALARSRGVLALGLVVVVMLGYGITASVPYAKRNAQLMATRWARPHFVRVDDDDQKAARWLAERIKPGERVMNSANDGSTNLYTEYDIPVVNIVTLGAAQLPYTYELLDRFRNYSSDPAVLKMILDLNIAYVYFDTEAPVIGAGGGAPENWLHGAQTFRLPPGLLGLEGLPGLSVGFHSGSVTVYQLDRRVLEGLRAGNTATP</sequence>
<feature type="transmembrane region" description="Helical" evidence="1">
    <location>
        <begin position="404"/>
        <end position="424"/>
    </location>
</feature>
<dbReference type="Pfam" id="PF20176">
    <property type="entry name" value="DUF6541"/>
    <property type="match status" value="1"/>
</dbReference>
<feature type="transmembrane region" description="Helical" evidence="1">
    <location>
        <begin position="62"/>
        <end position="82"/>
    </location>
</feature>
<feature type="transmembrane region" description="Helical" evidence="1">
    <location>
        <begin position="265"/>
        <end position="286"/>
    </location>
</feature>
<dbReference type="EMBL" id="SFCC01000010">
    <property type="protein sequence ID" value="RZQ62051.1"/>
    <property type="molecule type" value="Genomic_DNA"/>
</dbReference>
<feature type="transmembrane region" description="Helical" evidence="1">
    <location>
        <begin position="111"/>
        <end position="128"/>
    </location>
</feature>
<dbReference type="Proteomes" id="UP000292003">
    <property type="component" value="Unassembled WGS sequence"/>
</dbReference>
<feature type="transmembrane region" description="Helical" evidence="1">
    <location>
        <begin position="6"/>
        <end position="24"/>
    </location>
</feature>
<protein>
    <submittedName>
        <fullName evidence="2">Uncharacterized protein</fullName>
    </submittedName>
</protein>
<comment type="caution">
    <text evidence="2">The sequence shown here is derived from an EMBL/GenBank/DDBJ whole genome shotgun (WGS) entry which is preliminary data.</text>
</comment>
<keyword evidence="1" id="KW-0472">Membrane</keyword>
<feature type="transmembrane region" description="Helical" evidence="1">
    <location>
        <begin position="202"/>
        <end position="228"/>
    </location>
</feature>
<feature type="transmembrane region" description="Helical" evidence="1">
    <location>
        <begin position="469"/>
        <end position="491"/>
    </location>
</feature>
<name>A0A4Q7J3H2_9PSEU</name>
<gene>
    <name evidence="2" type="ORF">EWH70_20910</name>
</gene>
<organism evidence="2 3">
    <name type="scientific">Amycolatopsis suaedae</name>
    <dbReference type="NCBI Taxonomy" id="2510978"/>
    <lineage>
        <taxon>Bacteria</taxon>
        <taxon>Bacillati</taxon>
        <taxon>Actinomycetota</taxon>
        <taxon>Actinomycetes</taxon>
        <taxon>Pseudonocardiales</taxon>
        <taxon>Pseudonocardiaceae</taxon>
        <taxon>Amycolatopsis</taxon>
    </lineage>
</organism>
<keyword evidence="1" id="KW-1133">Transmembrane helix</keyword>
<keyword evidence="3" id="KW-1185">Reference proteome</keyword>
<accession>A0A4Q7J3H2</accession>
<dbReference type="RefSeq" id="WP_130477143.1">
    <property type="nucleotide sequence ID" value="NZ_SFCC01000010.1"/>
</dbReference>
<keyword evidence="1" id="KW-0812">Transmembrane</keyword>
<feature type="transmembrane region" description="Helical" evidence="1">
    <location>
        <begin position="293"/>
        <end position="321"/>
    </location>
</feature>
<evidence type="ECO:0000256" key="1">
    <source>
        <dbReference type="SAM" id="Phobius"/>
    </source>
</evidence>
<feature type="transmembrane region" description="Helical" evidence="1">
    <location>
        <begin position="31"/>
        <end position="50"/>
    </location>
</feature>
<feature type="transmembrane region" description="Helical" evidence="1">
    <location>
        <begin position="430"/>
        <end position="457"/>
    </location>
</feature>
<dbReference type="InterPro" id="IPR046671">
    <property type="entry name" value="DUF6541"/>
</dbReference>
<evidence type="ECO:0000313" key="3">
    <source>
        <dbReference type="Proteomes" id="UP000292003"/>
    </source>
</evidence>
<feature type="transmembrane region" description="Helical" evidence="1">
    <location>
        <begin position="235"/>
        <end position="253"/>
    </location>
</feature>